<feature type="binding site" evidence="11">
    <location>
        <position position="220"/>
    </location>
    <ligand>
        <name>L-glutamine</name>
        <dbReference type="ChEBI" id="CHEBI:58359"/>
    </ligand>
</feature>
<comment type="caution">
    <text evidence="13">The sequence shown here is derived from an EMBL/GenBank/DDBJ whole genome shotgun (WGS) entry which is preliminary data.</text>
</comment>
<keyword evidence="11" id="KW-0028">Amino-acid biosynthesis</keyword>
<dbReference type="STRING" id="33968.BMS77_02665"/>
<dbReference type="SUPFAM" id="SSF52317">
    <property type="entry name" value="Class I glutamine amidotransferase-like"/>
    <property type="match status" value="1"/>
</dbReference>
<dbReference type="EC" id="6.3.5.5" evidence="11"/>
<proteinExistence type="inferred from homology"/>
<feature type="binding site" evidence="11">
    <location>
        <position position="287"/>
    </location>
    <ligand>
        <name>L-glutamine</name>
        <dbReference type="ChEBI" id="CHEBI:58359"/>
    </ligand>
</feature>
<gene>
    <name evidence="11" type="primary">carA</name>
    <name evidence="13" type="ORF">BMR96_01130</name>
</gene>
<dbReference type="InterPro" id="IPR036480">
    <property type="entry name" value="CarbP_synth_ssu_N_sf"/>
</dbReference>
<feature type="binding site" evidence="11">
    <location>
        <position position="289"/>
    </location>
    <ligand>
        <name>L-glutamine</name>
        <dbReference type="ChEBI" id="CHEBI:58359"/>
    </ligand>
</feature>
<feature type="binding site" evidence="11">
    <location>
        <position position="46"/>
    </location>
    <ligand>
        <name>L-glutamine</name>
        <dbReference type="ChEBI" id="CHEBI:58359"/>
    </ligand>
</feature>
<feature type="region of interest" description="CPSase" evidence="11">
    <location>
        <begin position="1"/>
        <end position="170"/>
    </location>
</feature>
<dbReference type="NCBIfam" id="NF009475">
    <property type="entry name" value="PRK12838.1"/>
    <property type="match status" value="1"/>
</dbReference>
<dbReference type="PANTHER" id="PTHR43418:SF7">
    <property type="entry name" value="CARBAMOYL-PHOSPHATE SYNTHASE SMALL CHAIN"/>
    <property type="match status" value="1"/>
</dbReference>
<dbReference type="HAMAP" id="MF_01209">
    <property type="entry name" value="CPSase_S_chain"/>
    <property type="match status" value="1"/>
</dbReference>
<feature type="active site" description="Nucleophile" evidence="11">
    <location>
        <position position="245"/>
    </location>
</feature>
<dbReference type="PRINTS" id="PR00096">
    <property type="entry name" value="GATASE"/>
</dbReference>
<dbReference type="EMBL" id="MPLS01000002">
    <property type="protein sequence ID" value="ORI98640.1"/>
    <property type="molecule type" value="Genomic_DNA"/>
</dbReference>
<dbReference type="CDD" id="cd01744">
    <property type="entry name" value="GATase1_CPSase"/>
    <property type="match status" value="1"/>
</dbReference>
<evidence type="ECO:0000256" key="11">
    <source>
        <dbReference type="HAMAP-Rule" id="MF_01209"/>
    </source>
</evidence>
<comment type="pathway">
    <text evidence="2 11">Amino-acid biosynthesis; L-arginine biosynthesis; carbamoyl phosphate from bicarbonate: step 1/1.</text>
</comment>
<dbReference type="UniPathway" id="UPA00068">
    <property type="reaction ID" value="UER00171"/>
</dbReference>
<evidence type="ECO:0000256" key="4">
    <source>
        <dbReference type="ARBA" id="ARBA00022598"/>
    </source>
</evidence>
<comment type="pathway">
    <text evidence="1 11">Pyrimidine metabolism; UMP biosynthesis via de novo pathway; (S)-dihydroorotate from bicarbonate: step 1/3.</text>
</comment>
<keyword evidence="11" id="KW-0055">Arginine biosynthesis</keyword>
<dbReference type="InterPro" id="IPR035686">
    <property type="entry name" value="CPSase_GATase1"/>
</dbReference>
<feature type="binding site" evidence="11">
    <location>
        <position position="246"/>
    </location>
    <ligand>
        <name>L-glutamine</name>
        <dbReference type="ChEBI" id="CHEBI:58359"/>
    </ligand>
</feature>
<evidence type="ECO:0000256" key="10">
    <source>
        <dbReference type="ARBA" id="ARBA00049285"/>
    </source>
</evidence>
<dbReference type="UniPathway" id="UPA00070">
    <property type="reaction ID" value="UER00115"/>
</dbReference>
<evidence type="ECO:0000313" key="14">
    <source>
        <dbReference type="Proteomes" id="UP000192288"/>
    </source>
</evidence>
<accession>A0A1X0VG07</accession>
<dbReference type="Pfam" id="PF00988">
    <property type="entry name" value="CPSase_sm_chain"/>
    <property type="match status" value="1"/>
</dbReference>
<dbReference type="RefSeq" id="WP_004915241.1">
    <property type="nucleotide sequence ID" value="NZ_MPLS01000002.1"/>
</dbReference>
<evidence type="ECO:0000256" key="6">
    <source>
        <dbReference type="ARBA" id="ARBA00022840"/>
    </source>
</evidence>
<feature type="binding site" evidence="11">
    <location>
        <position position="290"/>
    </location>
    <ligand>
        <name>L-glutamine</name>
        <dbReference type="ChEBI" id="CHEBI:58359"/>
    </ligand>
</feature>
<dbReference type="InterPro" id="IPR029062">
    <property type="entry name" value="Class_I_gatase-like"/>
</dbReference>
<dbReference type="Pfam" id="PF00117">
    <property type="entry name" value="GATase"/>
    <property type="match status" value="1"/>
</dbReference>
<comment type="function">
    <text evidence="11">Small subunit of the glutamine-dependent carbamoyl phosphate synthetase (CPSase). CPSase catalyzes the formation of carbamoyl phosphate from the ammonia moiety of glutamine, carbonate, and phosphate donated by ATP, constituting the first step of 2 biosynthetic pathways, one leading to arginine and/or urea and the other to pyrimidine nucleotides. The small subunit (glutamine amidotransferase) binds and cleaves glutamine to supply the large subunit with the substrate ammonia.</text>
</comment>
<comment type="similarity">
    <text evidence="3 11">Belongs to the CarA family.</text>
</comment>
<feature type="active site" evidence="11">
    <location>
        <position position="332"/>
    </location>
</feature>
<dbReference type="PRINTS" id="PR00099">
    <property type="entry name" value="CPSGATASE"/>
</dbReference>
<feature type="domain" description="Carbamoyl-phosphate synthase small subunit N-terminal" evidence="12">
    <location>
        <begin position="2"/>
        <end position="132"/>
    </location>
</feature>
<dbReference type="NCBIfam" id="TIGR01368">
    <property type="entry name" value="CPSaseIIsmall"/>
    <property type="match status" value="1"/>
</dbReference>
<reference evidence="13 14" key="1">
    <citation type="journal article" date="2017" name="Front. Microbiol.">
        <title>Genomic Characterization of Dairy Associated Leuconostoc Species and Diversity of Leuconostocs in Undefined Mixed Mesophilic Starter Cultures.</title>
        <authorList>
            <person name="Frantzen C.A."/>
            <person name="Kot W."/>
            <person name="Pedersen T.B."/>
            <person name="Ardo Y.M."/>
            <person name="Broadbent J.R."/>
            <person name="Neve H."/>
            <person name="Hansen L.H."/>
            <person name="Dal Bello F."/>
            <person name="Ostlie H.M."/>
            <person name="Kleppen H.P."/>
            <person name="Vogensen F.K."/>
            <person name="Holo H."/>
        </authorList>
    </citation>
    <scope>NUCLEOTIDE SEQUENCE [LARGE SCALE GENOMIC DNA]</scope>
    <source>
        <strain evidence="13 14">LMGCF08</strain>
    </source>
</reference>
<dbReference type="SUPFAM" id="SSF52021">
    <property type="entry name" value="Carbamoyl phosphate synthetase, small subunit N-terminal domain"/>
    <property type="match status" value="1"/>
</dbReference>
<dbReference type="GO" id="GO:0004359">
    <property type="term" value="F:glutaminase activity"/>
    <property type="evidence" value="ECO:0007669"/>
    <property type="project" value="RHEA"/>
</dbReference>
<dbReference type="PANTHER" id="PTHR43418">
    <property type="entry name" value="MULTIFUNCTIONAL TRYPTOPHAN BIOSYNTHESIS PROTEIN-RELATED"/>
    <property type="match status" value="1"/>
</dbReference>
<keyword evidence="8 11" id="KW-0665">Pyrimidine biosynthesis</keyword>
<evidence type="ECO:0000256" key="3">
    <source>
        <dbReference type="ARBA" id="ARBA00007800"/>
    </source>
</evidence>
<dbReference type="GO" id="GO:0004088">
    <property type="term" value="F:carbamoyl-phosphate synthase (glutamine-hydrolyzing) activity"/>
    <property type="evidence" value="ECO:0007669"/>
    <property type="project" value="UniProtKB-UniRule"/>
</dbReference>
<evidence type="ECO:0000256" key="1">
    <source>
        <dbReference type="ARBA" id="ARBA00004812"/>
    </source>
</evidence>
<dbReference type="InterPro" id="IPR006274">
    <property type="entry name" value="CarbamoylP_synth_ssu"/>
</dbReference>
<dbReference type="Proteomes" id="UP000192288">
    <property type="component" value="Unassembled WGS sequence"/>
</dbReference>
<keyword evidence="4 11" id="KW-0436">Ligase</keyword>
<sequence length="362" mass="39782">MKKRYLVLENGSIYEGEAFGADVDVMAELVFNTGMSGYQESITDLSYRGEMIVFTYPLIGNYGVNRDDFESLRPAASAIVVHEIARRPSNWRQMMSLPEWAEKSGMPGISGVDTRALTKELRDFGVMKAALVDEVNEETLSALKNFQSSKTMVADATTKTQYQNPTDGVSIALIDFGLKNSILRSLAKRGANVMVFPADVAAETVLAANPDGILLSNGPGDPQDAAYAIPTIQALEEKVPLMGICLGHQLFALANGAETYKLKFGHRGFNHAVRHLSKERLDFTSQNHGYAVDRDSLANTDLVVTHEEINDHTVEGLRLKNHHAFSVQFHPDAAPGPHDAEYLFDDFLTMIADAKKETTQNA</sequence>
<dbReference type="PRINTS" id="PR00097">
    <property type="entry name" value="ANTSNTHASEII"/>
</dbReference>
<name>A0A1X0VG07_LEUPS</name>
<dbReference type="FunFam" id="3.50.30.20:FF:000001">
    <property type="entry name" value="Carbamoyl-phosphate synthase small chain"/>
    <property type="match status" value="1"/>
</dbReference>
<comment type="catalytic activity">
    <reaction evidence="10 11">
        <text>L-glutamine + H2O = L-glutamate + NH4(+)</text>
        <dbReference type="Rhea" id="RHEA:15889"/>
        <dbReference type="ChEBI" id="CHEBI:15377"/>
        <dbReference type="ChEBI" id="CHEBI:28938"/>
        <dbReference type="ChEBI" id="CHEBI:29985"/>
        <dbReference type="ChEBI" id="CHEBI:58359"/>
    </reaction>
</comment>
<dbReference type="AlphaFoldDB" id="A0A1X0VG07"/>
<evidence type="ECO:0000256" key="2">
    <source>
        <dbReference type="ARBA" id="ARBA00005077"/>
    </source>
</evidence>
<feature type="active site" evidence="11">
    <location>
        <position position="330"/>
    </location>
</feature>
<dbReference type="PROSITE" id="PS51273">
    <property type="entry name" value="GATASE_TYPE_1"/>
    <property type="match status" value="1"/>
</dbReference>
<keyword evidence="5 11" id="KW-0547">Nucleotide-binding</keyword>
<dbReference type="SMART" id="SM01097">
    <property type="entry name" value="CPSase_sm_chain"/>
    <property type="match status" value="1"/>
</dbReference>
<evidence type="ECO:0000256" key="8">
    <source>
        <dbReference type="ARBA" id="ARBA00022975"/>
    </source>
</evidence>
<evidence type="ECO:0000259" key="12">
    <source>
        <dbReference type="SMART" id="SM01097"/>
    </source>
</evidence>
<evidence type="ECO:0000313" key="13">
    <source>
        <dbReference type="EMBL" id="ORI98640.1"/>
    </source>
</evidence>
<dbReference type="GO" id="GO:0006207">
    <property type="term" value="P:'de novo' pyrimidine nucleobase biosynthetic process"/>
    <property type="evidence" value="ECO:0007669"/>
    <property type="project" value="InterPro"/>
</dbReference>
<dbReference type="InterPro" id="IPR002474">
    <property type="entry name" value="CarbamoylP_synth_ssu_N"/>
</dbReference>
<evidence type="ECO:0000256" key="7">
    <source>
        <dbReference type="ARBA" id="ARBA00022962"/>
    </source>
</evidence>
<dbReference type="GO" id="GO:0006526">
    <property type="term" value="P:L-arginine biosynthetic process"/>
    <property type="evidence" value="ECO:0007669"/>
    <property type="project" value="UniProtKB-UniRule"/>
</dbReference>
<keyword evidence="6 11" id="KW-0067">ATP-binding</keyword>
<comment type="catalytic activity">
    <reaction evidence="9 11">
        <text>hydrogencarbonate + L-glutamine + 2 ATP + H2O = carbamoyl phosphate + L-glutamate + 2 ADP + phosphate + 2 H(+)</text>
        <dbReference type="Rhea" id="RHEA:18633"/>
        <dbReference type="ChEBI" id="CHEBI:15377"/>
        <dbReference type="ChEBI" id="CHEBI:15378"/>
        <dbReference type="ChEBI" id="CHEBI:17544"/>
        <dbReference type="ChEBI" id="CHEBI:29985"/>
        <dbReference type="ChEBI" id="CHEBI:30616"/>
        <dbReference type="ChEBI" id="CHEBI:43474"/>
        <dbReference type="ChEBI" id="CHEBI:58228"/>
        <dbReference type="ChEBI" id="CHEBI:58359"/>
        <dbReference type="ChEBI" id="CHEBI:456216"/>
        <dbReference type="EC" id="6.3.5.5"/>
    </reaction>
</comment>
<dbReference type="eggNOG" id="COG0505">
    <property type="taxonomic scope" value="Bacteria"/>
</dbReference>
<dbReference type="GO" id="GO:0005524">
    <property type="term" value="F:ATP binding"/>
    <property type="evidence" value="ECO:0007669"/>
    <property type="project" value="UniProtKB-UniRule"/>
</dbReference>
<protein>
    <recommendedName>
        <fullName evidence="11">Carbamoyl phosphate synthase small chain</fullName>
        <ecNumber evidence="11">6.3.5.5</ecNumber>
    </recommendedName>
    <alternativeName>
        <fullName evidence="11">Carbamoyl phosphate synthetase glutamine chain</fullName>
    </alternativeName>
</protein>
<dbReference type="Gene3D" id="3.50.30.20">
    <property type="entry name" value="Carbamoyl-phosphate synthase small subunit, N-terminal domain"/>
    <property type="match status" value="1"/>
</dbReference>
<organism evidence="13 14">
    <name type="scientific">Leuconostoc pseudomesenteroides</name>
    <dbReference type="NCBI Taxonomy" id="33968"/>
    <lineage>
        <taxon>Bacteria</taxon>
        <taxon>Bacillati</taxon>
        <taxon>Bacillota</taxon>
        <taxon>Bacilli</taxon>
        <taxon>Lactobacillales</taxon>
        <taxon>Lactobacillaceae</taxon>
        <taxon>Leuconostoc</taxon>
    </lineage>
</organism>
<dbReference type="GO" id="GO:0044205">
    <property type="term" value="P:'de novo' UMP biosynthetic process"/>
    <property type="evidence" value="ECO:0007669"/>
    <property type="project" value="UniProtKB-UniRule"/>
</dbReference>
<dbReference type="GO" id="GO:0006541">
    <property type="term" value="P:glutamine metabolic process"/>
    <property type="evidence" value="ECO:0007669"/>
    <property type="project" value="InterPro"/>
</dbReference>
<evidence type="ECO:0000256" key="9">
    <source>
        <dbReference type="ARBA" id="ARBA00048816"/>
    </source>
</evidence>
<dbReference type="Gene3D" id="3.40.50.880">
    <property type="match status" value="1"/>
</dbReference>
<evidence type="ECO:0000256" key="5">
    <source>
        <dbReference type="ARBA" id="ARBA00022741"/>
    </source>
</evidence>
<dbReference type="InterPro" id="IPR050472">
    <property type="entry name" value="Anth_synth/Amidotransfase"/>
</dbReference>
<dbReference type="InterPro" id="IPR017926">
    <property type="entry name" value="GATASE"/>
</dbReference>
<comment type="subunit">
    <text evidence="11">Composed of two chains; the small (or glutamine) chain promotes the hydrolysis of glutamine to ammonia, which is used by the large (or ammonia) chain to synthesize carbamoyl phosphate. Tetramer of heterodimers (alpha,beta)4.</text>
</comment>
<keyword evidence="7 11" id="KW-0315">Glutamine amidotransferase</keyword>
<feature type="binding site" evidence="11">
    <location>
        <position position="249"/>
    </location>
    <ligand>
        <name>L-glutamine</name>
        <dbReference type="ChEBI" id="CHEBI:58359"/>
    </ligand>
</feature>
<feature type="binding site" evidence="11">
    <location>
        <position position="218"/>
    </location>
    <ligand>
        <name>L-glutamine</name>
        <dbReference type="ChEBI" id="CHEBI:58359"/>
    </ligand>
</feature>